<dbReference type="Gene3D" id="2.60.40.10">
    <property type="entry name" value="Immunoglobulins"/>
    <property type="match status" value="1"/>
</dbReference>
<dbReference type="InterPro" id="IPR017853">
    <property type="entry name" value="GH"/>
</dbReference>
<accession>A0ABY4RLA5</accession>
<dbReference type="InterPro" id="IPR008965">
    <property type="entry name" value="CBM2/CBM3_carb-bd_dom_sf"/>
</dbReference>
<reference evidence="3" key="1">
    <citation type="submission" date="2018-02" db="EMBL/GenBank/DDBJ databases">
        <authorList>
            <person name="Kim S.-K."/>
            <person name="Jung H.-I."/>
            <person name="Lee S.-W."/>
        </authorList>
    </citation>
    <scope>NUCLEOTIDE SEQUENCE</scope>
    <source>
        <strain evidence="3">SK3146</strain>
    </source>
</reference>
<dbReference type="SUPFAM" id="SSF49384">
    <property type="entry name" value="Carbohydrate-binding domain"/>
    <property type="match status" value="1"/>
</dbReference>
<gene>
    <name evidence="3" type="ORF">SK3146_01834</name>
</gene>
<keyword evidence="3" id="KW-0456">Lyase</keyword>
<feature type="chain" id="PRO_5046839983" evidence="1">
    <location>
        <begin position="27"/>
        <end position="1041"/>
    </location>
</feature>
<dbReference type="CDD" id="cd08547">
    <property type="entry name" value="Type_II_cohesin"/>
    <property type="match status" value="1"/>
</dbReference>
<dbReference type="Pfam" id="PF07554">
    <property type="entry name" value="FIVAR"/>
    <property type="match status" value="1"/>
</dbReference>
<dbReference type="Proteomes" id="UP001057134">
    <property type="component" value="Chromosome"/>
</dbReference>
<dbReference type="Gene3D" id="2.60.40.1080">
    <property type="match status" value="1"/>
</dbReference>
<name>A0ABY4RLA5_9BACL</name>
<organism evidence="3 4">
    <name type="scientific">Paenibacillus konkukensis</name>
    <dbReference type="NCBI Taxonomy" id="2020716"/>
    <lineage>
        <taxon>Bacteria</taxon>
        <taxon>Bacillati</taxon>
        <taxon>Bacillota</taxon>
        <taxon>Bacilli</taxon>
        <taxon>Bacillales</taxon>
        <taxon>Paenibacillaceae</taxon>
        <taxon>Paenibacillus</taxon>
    </lineage>
</organism>
<evidence type="ECO:0000313" key="3">
    <source>
        <dbReference type="EMBL" id="UQZ82675.1"/>
    </source>
</evidence>
<dbReference type="SUPFAM" id="SSF49373">
    <property type="entry name" value="Invasin/intimin cell-adhesion fragments"/>
    <property type="match status" value="1"/>
</dbReference>
<dbReference type="InterPro" id="IPR036116">
    <property type="entry name" value="FN3_sf"/>
</dbReference>
<dbReference type="EMBL" id="CP027059">
    <property type="protein sequence ID" value="UQZ82675.1"/>
    <property type="molecule type" value="Genomic_DNA"/>
</dbReference>
<dbReference type="SUPFAM" id="SSF51445">
    <property type="entry name" value="(Trans)glycosidases"/>
    <property type="match status" value="1"/>
</dbReference>
<dbReference type="InterPro" id="IPR003961">
    <property type="entry name" value="FN3_dom"/>
</dbReference>
<evidence type="ECO:0000256" key="1">
    <source>
        <dbReference type="SAM" id="SignalP"/>
    </source>
</evidence>
<dbReference type="Pfam" id="PF00963">
    <property type="entry name" value="Cohesin"/>
    <property type="match status" value="1"/>
</dbReference>
<dbReference type="CDD" id="cd14254">
    <property type="entry name" value="Dockerin_II"/>
    <property type="match status" value="1"/>
</dbReference>
<dbReference type="Gene3D" id="2.60.120.260">
    <property type="entry name" value="Galactose-binding domain-like"/>
    <property type="match status" value="1"/>
</dbReference>
<dbReference type="InterPro" id="IPR008964">
    <property type="entry name" value="Invasin/intimin_cell_adhesion"/>
</dbReference>
<dbReference type="GO" id="GO:0052762">
    <property type="term" value="F:gellan lyase activity"/>
    <property type="evidence" value="ECO:0007669"/>
    <property type="project" value="UniProtKB-EC"/>
</dbReference>
<dbReference type="Gene3D" id="3.20.20.80">
    <property type="entry name" value="Glycosidases"/>
    <property type="match status" value="1"/>
</dbReference>
<dbReference type="InterPro" id="IPR008979">
    <property type="entry name" value="Galactose-bd-like_sf"/>
</dbReference>
<evidence type="ECO:0000259" key="2">
    <source>
        <dbReference type="PROSITE" id="PS50853"/>
    </source>
</evidence>
<dbReference type="Gene3D" id="2.60.40.680">
    <property type="match status" value="1"/>
</dbReference>
<dbReference type="PROSITE" id="PS50853">
    <property type="entry name" value="FN3"/>
    <property type="match status" value="1"/>
</dbReference>
<dbReference type="CDD" id="cd00063">
    <property type="entry name" value="FN3"/>
    <property type="match status" value="1"/>
</dbReference>
<dbReference type="InterPro" id="IPR002102">
    <property type="entry name" value="Cohesin_dom"/>
</dbReference>
<dbReference type="Gene3D" id="1.10.1330.10">
    <property type="entry name" value="Dockerin domain"/>
    <property type="match status" value="1"/>
</dbReference>
<keyword evidence="4" id="KW-1185">Reference proteome</keyword>
<dbReference type="SMART" id="SM00060">
    <property type="entry name" value="FN3"/>
    <property type="match status" value="1"/>
</dbReference>
<dbReference type="SUPFAM" id="SSF49785">
    <property type="entry name" value="Galactose-binding domain-like"/>
    <property type="match status" value="1"/>
</dbReference>
<dbReference type="InterPro" id="IPR018247">
    <property type="entry name" value="EF_Hand_1_Ca_BS"/>
</dbReference>
<reference evidence="3" key="2">
    <citation type="journal article" date="2021" name="J Anim Sci Technol">
        <title>Complete genome sequence of Paenibacillus konkukensis sp. nov. SK3146 as a potential probiotic strain.</title>
        <authorList>
            <person name="Jung H.I."/>
            <person name="Park S."/>
            <person name="Niu K.M."/>
            <person name="Lee S.W."/>
            <person name="Kothari D."/>
            <person name="Yi K.J."/>
            <person name="Kim S.K."/>
        </authorList>
    </citation>
    <scope>NUCLEOTIDE SEQUENCE</scope>
    <source>
        <strain evidence="3">SK3146</strain>
    </source>
</reference>
<sequence>MRIRGLLSVLMVTAMCLAMLPLPAAAVTADEVEVDYAVDNGASRQIASGFLHGISGEKPSQYLIDGIKVNAIRGADHHPNLPSLFDEKTYNRVKATDAKLMVGLYYYTSRAGNTYWPGDNGDWKTWESVIESVYKESVTKGYDVYSWIPWNEPRLQWSGSDRNINRYLEAHNVASHKIKALNPSAKIQAPEDDSYNFDFLKKFLTYCKEQGCLPDILSWHELSGGALDIEAHTAEIKNWMLASGITPMPIAITEYQGCCTYNNINGWESGMAVSYIARLERSAKNGLLYGLKSAWDYVGDDPKFMASLGDLADRNSSTLPKGIWWVYNAYKDMTGRLVKAESSNKNNIEVLASHDPAMNRSVVLIGSENWREPAEITLHLNHLSNVSYLIRNGKLHLKAEMIPTAEVLMSPYTMLEGDYTVANGSLTVKLPPLLPKAAYRIYITSDTSEAPSLHEEAESLKAQGTPGRVYRTYNESAASGGAAAILESTSIGDSVTYTIPVPSAGIYHVKARVKSEATRGIFQLYVDGKAYGGPKDTYGPFDYYDVDFGNVPIQGNSAKLDFKVVGKNSYSSNYFMAFDSFELARLGELGLQPPEGLTASSGDAQTRLTWNPLSGADSYNLYRGSSAEGPFTRIAEQVKQTEFTDVGLTNGTAYYYVATAVNSSGESDYSAPVKSVPQGAPLLSIQLANIPAQLRVGDTVSSVVYATYSETDMRPVTDGVIFSSSDKNIADIDGKGTIRAISPGEAIITAAFGGMQATSALTVMPVESSSPQAVLNGTDAITAGTEFTTGYQLKHGQNIYAQDLTFTYDPNQLEFISAESVRKGTVIVDQAEKSGQVRMLVASPGDPASEADGDQLILHWRARAVSTSQIAMITLSKAIVADKTGHEIQVAAVSHSVQIGVVDKETLLALITDAQNKLNAASEGTQPGQYPAGSKAALQSAIDKARAVAERPQATPTEVQQAVNDLTAAVQTFMNSVIVLQGDLNGDGKYTIGDLAIAAAFYGKTSADANWDLYKKADINHDNKIDIADLAVIAASMTLDH</sequence>
<dbReference type="EC" id="4.2.2.25" evidence="3"/>
<dbReference type="Gene3D" id="1.20.1270.90">
    <property type="entry name" value="AF1782-like"/>
    <property type="match status" value="1"/>
</dbReference>
<feature type="domain" description="Fibronectin type-III" evidence="2">
    <location>
        <begin position="590"/>
        <end position="681"/>
    </location>
</feature>
<evidence type="ECO:0000313" key="4">
    <source>
        <dbReference type="Proteomes" id="UP001057134"/>
    </source>
</evidence>
<keyword evidence="1" id="KW-0732">Signal</keyword>
<dbReference type="InterPro" id="IPR036439">
    <property type="entry name" value="Dockerin_dom_sf"/>
</dbReference>
<dbReference type="PROSITE" id="PS00018">
    <property type="entry name" value="EF_HAND_1"/>
    <property type="match status" value="1"/>
</dbReference>
<protein>
    <submittedName>
        <fullName evidence="3">Gellan lyase</fullName>
        <ecNumber evidence="3">4.2.2.25</ecNumber>
    </submittedName>
</protein>
<dbReference type="InterPro" id="IPR013783">
    <property type="entry name" value="Ig-like_fold"/>
</dbReference>
<dbReference type="SUPFAM" id="SSF49265">
    <property type="entry name" value="Fibronectin type III"/>
    <property type="match status" value="1"/>
</dbReference>
<proteinExistence type="predicted"/>
<dbReference type="SUPFAM" id="SSF63446">
    <property type="entry name" value="Type I dockerin domain"/>
    <property type="match status" value="1"/>
</dbReference>
<feature type="signal peptide" evidence="1">
    <location>
        <begin position="1"/>
        <end position="26"/>
    </location>
</feature>